<dbReference type="PROSITE" id="PS50106">
    <property type="entry name" value="PDZ"/>
    <property type="match status" value="1"/>
</dbReference>
<dbReference type="InterPro" id="IPR036034">
    <property type="entry name" value="PDZ_sf"/>
</dbReference>
<name>A0AAE1ABU2_9GAST</name>
<keyword evidence="4" id="KW-1185">Reference proteome</keyword>
<dbReference type="Proteomes" id="UP001283361">
    <property type="component" value="Unassembled WGS sequence"/>
</dbReference>
<evidence type="ECO:0000259" key="2">
    <source>
        <dbReference type="PROSITE" id="PS50106"/>
    </source>
</evidence>
<dbReference type="PANTHER" id="PTHR14063">
    <property type="entry name" value="PROTEIN LIN-7 HOMOLOG"/>
    <property type="match status" value="1"/>
</dbReference>
<feature type="compositionally biased region" description="Polar residues" evidence="1">
    <location>
        <begin position="10"/>
        <end position="22"/>
    </location>
</feature>
<comment type="caution">
    <text evidence="3">The sequence shown here is derived from an EMBL/GenBank/DDBJ whole genome shotgun (WGS) entry which is preliminary data.</text>
</comment>
<evidence type="ECO:0000313" key="3">
    <source>
        <dbReference type="EMBL" id="KAK3784702.1"/>
    </source>
</evidence>
<dbReference type="AlphaFoldDB" id="A0AAE1ABU2"/>
<gene>
    <name evidence="3" type="ORF">RRG08_032157</name>
</gene>
<feature type="compositionally biased region" description="Pro residues" evidence="1">
    <location>
        <begin position="23"/>
        <end position="34"/>
    </location>
</feature>
<evidence type="ECO:0000256" key="1">
    <source>
        <dbReference type="SAM" id="MobiDB-lite"/>
    </source>
</evidence>
<organism evidence="3 4">
    <name type="scientific">Elysia crispata</name>
    <name type="common">lettuce slug</name>
    <dbReference type="NCBI Taxonomy" id="231223"/>
    <lineage>
        <taxon>Eukaryota</taxon>
        <taxon>Metazoa</taxon>
        <taxon>Spiralia</taxon>
        <taxon>Lophotrochozoa</taxon>
        <taxon>Mollusca</taxon>
        <taxon>Gastropoda</taxon>
        <taxon>Heterobranchia</taxon>
        <taxon>Euthyneura</taxon>
        <taxon>Panpulmonata</taxon>
        <taxon>Sacoglossa</taxon>
        <taxon>Placobranchoidea</taxon>
        <taxon>Plakobranchidae</taxon>
        <taxon>Elysia</taxon>
    </lineage>
</organism>
<dbReference type="Pfam" id="PF00595">
    <property type="entry name" value="PDZ"/>
    <property type="match status" value="1"/>
</dbReference>
<proteinExistence type="predicted"/>
<evidence type="ECO:0000313" key="4">
    <source>
        <dbReference type="Proteomes" id="UP001283361"/>
    </source>
</evidence>
<dbReference type="InterPro" id="IPR001478">
    <property type="entry name" value="PDZ"/>
</dbReference>
<dbReference type="Gene3D" id="2.30.42.10">
    <property type="match status" value="1"/>
</dbReference>
<feature type="domain" description="PDZ" evidence="2">
    <location>
        <begin position="57"/>
        <end position="126"/>
    </location>
</feature>
<sequence>MAGRVPENGQFDQFFNTPSSNYKPPPPYEPPPPWIPPEQRVRNRLYNNDLRFFLPRTLVLNRLKASDALGFNIRGGREHNFGFYVSKVIPDTGAASAGVQEGDQILCVNNIDFGTLDHAEAVRVLKYNTTIEMTVRYFPYGYQRTYDALDHQQMTQPTYR</sequence>
<dbReference type="InterPro" id="IPR051109">
    <property type="entry name" value="MAM_complex_regulator"/>
</dbReference>
<feature type="region of interest" description="Disordered" evidence="1">
    <location>
        <begin position="1"/>
        <end position="34"/>
    </location>
</feature>
<dbReference type="SUPFAM" id="SSF50156">
    <property type="entry name" value="PDZ domain-like"/>
    <property type="match status" value="1"/>
</dbReference>
<dbReference type="EMBL" id="JAWDGP010002216">
    <property type="protein sequence ID" value="KAK3784702.1"/>
    <property type="molecule type" value="Genomic_DNA"/>
</dbReference>
<protein>
    <recommendedName>
        <fullName evidence="2">PDZ domain-containing protein</fullName>
    </recommendedName>
</protein>
<dbReference type="SMART" id="SM00228">
    <property type="entry name" value="PDZ"/>
    <property type="match status" value="1"/>
</dbReference>
<accession>A0AAE1ABU2</accession>
<reference evidence="3" key="1">
    <citation type="journal article" date="2023" name="G3 (Bethesda)">
        <title>A reference genome for the long-term kleptoplast-retaining sea slug Elysia crispata morphotype clarki.</title>
        <authorList>
            <person name="Eastman K.E."/>
            <person name="Pendleton A.L."/>
            <person name="Shaikh M.A."/>
            <person name="Suttiyut T."/>
            <person name="Ogas R."/>
            <person name="Tomko P."/>
            <person name="Gavelis G."/>
            <person name="Widhalm J.R."/>
            <person name="Wisecaver J.H."/>
        </authorList>
    </citation>
    <scope>NUCLEOTIDE SEQUENCE</scope>
    <source>
        <strain evidence="3">ECLA1</strain>
    </source>
</reference>